<dbReference type="AlphaFoldDB" id="A0A9W7ZVQ1"/>
<organism evidence="2 3">
    <name type="scientific">Tieghemiomyces parasiticus</name>
    <dbReference type="NCBI Taxonomy" id="78921"/>
    <lineage>
        <taxon>Eukaryota</taxon>
        <taxon>Fungi</taxon>
        <taxon>Fungi incertae sedis</taxon>
        <taxon>Zoopagomycota</taxon>
        <taxon>Kickxellomycotina</taxon>
        <taxon>Dimargaritomycetes</taxon>
        <taxon>Dimargaritales</taxon>
        <taxon>Dimargaritaceae</taxon>
        <taxon>Tieghemiomyces</taxon>
    </lineage>
</organism>
<name>A0A9W7ZVQ1_9FUNG</name>
<comment type="caution">
    <text evidence="2">The sequence shown here is derived from an EMBL/GenBank/DDBJ whole genome shotgun (WGS) entry which is preliminary data.</text>
</comment>
<gene>
    <name evidence="2" type="ORF">IWQ60_008972</name>
</gene>
<dbReference type="EMBL" id="JANBPT010000709">
    <property type="protein sequence ID" value="KAJ1914024.1"/>
    <property type="molecule type" value="Genomic_DNA"/>
</dbReference>
<feature type="signal peptide" evidence="1">
    <location>
        <begin position="1"/>
        <end position="19"/>
    </location>
</feature>
<sequence length="192" mass="21326">MRAFLTIVVLCNLGWASLASPTSDFGNEPTLLTSQGVQDNAAPYSYCASILAQLGTEAAPAVAGMVPSRPEMGYTHANYFPYFFWLAREHICDRGIVASRPIIDRDRESYRIVKSPQGTYLRRLTQEERRMATVRDNLAYQVISYGQGDGKCEYLNVPKPNSRGIPTGHRSHFPTVLAHNVAVLVKACYPDL</sequence>
<protein>
    <submittedName>
        <fullName evidence="2">Uncharacterized protein</fullName>
    </submittedName>
</protein>
<keyword evidence="1" id="KW-0732">Signal</keyword>
<accession>A0A9W7ZVQ1</accession>
<feature type="chain" id="PRO_5040724241" evidence="1">
    <location>
        <begin position="20"/>
        <end position="192"/>
    </location>
</feature>
<reference evidence="2" key="1">
    <citation type="submission" date="2022-07" db="EMBL/GenBank/DDBJ databases">
        <title>Phylogenomic reconstructions and comparative analyses of Kickxellomycotina fungi.</title>
        <authorList>
            <person name="Reynolds N.K."/>
            <person name="Stajich J.E."/>
            <person name="Barry K."/>
            <person name="Grigoriev I.V."/>
            <person name="Crous P."/>
            <person name="Smith M.E."/>
        </authorList>
    </citation>
    <scope>NUCLEOTIDE SEQUENCE</scope>
    <source>
        <strain evidence="2">RSA 861</strain>
    </source>
</reference>
<keyword evidence="3" id="KW-1185">Reference proteome</keyword>
<proteinExistence type="predicted"/>
<evidence type="ECO:0000313" key="3">
    <source>
        <dbReference type="Proteomes" id="UP001150569"/>
    </source>
</evidence>
<evidence type="ECO:0000256" key="1">
    <source>
        <dbReference type="SAM" id="SignalP"/>
    </source>
</evidence>
<dbReference type="Proteomes" id="UP001150569">
    <property type="component" value="Unassembled WGS sequence"/>
</dbReference>
<evidence type="ECO:0000313" key="2">
    <source>
        <dbReference type="EMBL" id="KAJ1914024.1"/>
    </source>
</evidence>